<gene>
    <name evidence="3" type="ORF">QBE51_07410</name>
</gene>
<keyword evidence="1" id="KW-0472">Membrane</keyword>
<accession>A0ABZ2XZZ7</accession>
<feature type="transmembrane region" description="Helical" evidence="1">
    <location>
        <begin position="88"/>
        <end position="104"/>
    </location>
</feature>
<feature type="domain" description="PDZ" evidence="2">
    <location>
        <begin position="316"/>
        <end position="356"/>
    </location>
</feature>
<keyword evidence="1" id="KW-0812">Transmembrane</keyword>
<evidence type="ECO:0000256" key="1">
    <source>
        <dbReference type="SAM" id="Phobius"/>
    </source>
</evidence>
<proteinExistence type="predicted"/>
<evidence type="ECO:0000313" key="4">
    <source>
        <dbReference type="Proteomes" id="UP001486565"/>
    </source>
</evidence>
<name>A0ABZ2XZZ7_9FIRM</name>
<dbReference type="Proteomes" id="UP001486565">
    <property type="component" value="Chromosome"/>
</dbReference>
<feature type="transmembrane region" description="Helical" evidence="1">
    <location>
        <begin position="12"/>
        <end position="33"/>
    </location>
</feature>
<dbReference type="SUPFAM" id="SSF50156">
    <property type="entry name" value="PDZ domain-like"/>
    <property type="match status" value="1"/>
</dbReference>
<dbReference type="Gene3D" id="2.30.42.10">
    <property type="match status" value="1"/>
</dbReference>
<keyword evidence="1" id="KW-1133">Transmembrane helix</keyword>
<dbReference type="InterPro" id="IPR001478">
    <property type="entry name" value="PDZ"/>
</dbReference>
<dbReference type="Pfam" id="PF17820">
    <property type="entry name" value="PDZ_6"/>
    <property type="match status" value="1"/>
</dbReference>
<evidence type="ECO:0000313" key="3">
    <source>
        <dbReference type="EMBL" id="WZL68658.1"/>
    </source>
</evidence>
<feature type="transmembrane region" description="Helical" evidence="1">
    <location>
        <begin position="279"/>
        <end position="297"/>
    </location>
</feature>
<feature type="transmembrane region" description="Helical" evidence="1">
    <location>
        <begin position="186"/>
        <end position="206"/>
    </location>
</feature>
<organism evidence="3 4">
    <name type="scientific">Defluviitalea saccharophila</name>
    <dbReference type="NCBI Taxonomy" id="879970"/>
    <lineage>
        <taxon>Bacteria</taxon>
        <taxon>Bacillati</taxon>
        <taxon>Bacillota</taxon>
        <taxon>Clostridia</taxon>
        <taxon>Lachnospirales</taxon>
        <taxon>Defluviitaleaceae</taxon>
        <taxon>Defluviitalea</taxon>
    </lineage>
</organism>
<feature type="transmembrane region" description="Helical" evidence="1">
    <location>
        <begin position="111"/>
        <end position="131"/>
    </location>
</feature>
<feature type="transmembrane region" description="Helical" evidence="1">
    <location>
        <begin position="61"/>
        <end position="82"/>
    </location>
</feature>
<feature type="transmembrane region" description="Helical" evidence="1">
    <location>
        <begin position="257"/>
        <end position="273"/>
    </location>
</feature>
<dbReference type="InterPro" id="IPR036034">
    <property type="entry name" value="PDZ_sf"/>
</dbReference>
<evidence type="ECO:0000259" key="2">
    <source>
        <dbReference type="PROSITE" id="PS50106"/>
    </source>
</evidence>
<dbReference type="RefSeq" id="WP_341875665.1">
    <property type="nucleotide sequence ID" value="NZ_CP121687.1"/>
</dbReference>
<protein>
    <submittedName>
        <fullName evidence="3">PDZ domain-containing protein</fullName>
    </submittedName>
</protein>
<reference evidence="3 4" key="1">
    <citation type="submission" date="2023-03" db="EMBL/GenBank/DDBJ databases">
        <title>Novel Species.</title>
        <authorList>
            <person name="Ma S."/>
        </authorList>
    </citation>
    <scope>NUCLEOTIDE SEQUENCE [LARGE SCALE GENOMIC DNA]</scope>
    <source>
        <strain evidence="3 4">LIND6LT2</strain>
    </source>
</reference>
<dbReference type="EMBL" id="CP121687">
    <property type="protein sequence ID" value="WZL68658.1"/>
    <property type="molecule type" value="Genomic_DNA"/>
</dbReference>
<dbReference type="PROSITE" id="PS50106">
    <property type="entry name" value="PDZ"/>
    <property type="match status" value="1"/>
</dbReference>
<feature type="transmembrane region" description="Helical" evidence="1">
    <location>
        <begin position="226"/>
        <end position="245"/>
    </location>
</feature>
<dbReference type="InterPro" id="IPR041489">
    <property type="entry name" value="PDZ_6"/>
</dbReference>
<keyword evidence="4" id="KW-1185">Reference proteome</keyword>
<feature type="transmembrane region" description="Helical" evidence="1">
    <location>
        <begin position="143"/>
        <end position="163"/>
    </location>
</feature>
<sequence length="421" mass="47623">MMHSFFQVVYTTLQAVATAIFHPWFLIVIYLMYKMYKKNGDMEVETLLFMRQKISNKMVQSILSGILIGIGASILLVVIGFPIHLSEYMVFLLPVAILLAMINFRYLCFSYAGGILGILSFIFQGQMFLGYKLPDMNMDIPGIIALVGILHFMESLLILLEGADDSIPIIIKKEGKFASAYMMQKYWPLPFALLVMEVMTAVPQGSIEMPDWWPLMKNIIDNPGGVLVYSIYPITAVLGYGDIAVSTTPEQKSRRTALSLMAYSLFLLVTAIFAPNRIWLQGLGVILMPLLHEILIVQGQKRERYSKPLYVYPDKGVRVLDLKPEGLGEKLGLRRGDVILKINGTEIENYLHMKAILNNYFTFLWVDILGIDGKHRCIEHQAYPSGVNDLGIIPLIEEPLAVYRLENMESVGLFRMFSGKK</sequence>